<dbReference type="Pfam" id="PF16113">
    <property type="entry name" value="ECH_2"/>
    <property type="match status" value="1"/>
</dbReference>
<dbReference type="AlphaFoldDB" id="A0A2K2H8G5"/>
<dbReference type="PANTHER" id="PTHR48075">
    <property type="entry name" value="3-HYDROXYACYL-COA DEHYDROGENASE FAMILY PROTEIN"/>
    <property type="match status" value="1"/>
</dbReference>
<dbReference type="Gene3D" id="3.90.226.10">
    <property type="entry name" value="2-enoyl-CoA Hydratase, Chain A, domain 1"/>
    <property type="match status" value="1"/>
</dbReference>
<dbReference type="SUPFAM" id="SSF48179">
    <property type="entry name" value="6-phosphogluconate dehydrogenase C-terminal domain-like"/>
    <property type="match status" value="2"/>
</dbReference>
<feature type="domain" description="3-hydroxyacyl-CoA dehydrogenase NAD binding" evidence="5">
    <location>
        <begin position="7"/>
        <end position="204"/>
    </location>
</feature>
<dbReference type="Proteomes" id="UP000236340">
    <property type="component" value="Unassembled WGS sequence"/>
</dbReference>
<evidence type="ECO:0000259" key="4">
    <source>
        <dbReference type="Pfam" id="PF00725"/>
    </source>
</evidence>
<keyword evidence="1" id="KW-0560">Oxidoreductase</keyword>
<dbReference type="InterPro" id="IPR029045">
    <property type="entry name" value="ClpP/crotonase-like_dom_sf"/>
</dbReference>
<comment type="caution">
    <text evidence="7">The sequence shown here is derived from an EMBL/GenBank/DDBJ whole genome shotgun (WGS) entry which is preliminary data.</text>
</comment>
<organism evidence="7 8">
    <name type="scientific">Geothermobacter hydrogeniphilus</name>
    <dbReference type="NCBI Taxonomy" id="1969733"/>
    <lineage>
        <taxon>Bacteria</taxon>
        <taxon>Pseudomonadati</taxon>
        <taxon>Thermodesulfobacteriota</taxon>
        <taxon>Desulfuromonadia</taxon>
        <taxon>Desulfuromonadales</taxon>
        <taxon>Geothermobacteraceae</taxon>
        <taxon>Geothermobacter</taxon>
    </lineage>
</organism>
<dbReference type="InterPro" id="IPR045004">
    <property type="entry name" value="ECH_dom"/>
</dbReference>
<proteinExistence type="predicted"/>
<sequence length="796" mass="87807">MRQINRVAVLGAGVMGATIAAHLANAGLEVELLDIVPRELEENEKAAGLTLADEKVRNRIATAGLKGLMKMKPAPFYLKDYAAQIRPGNFEDHLDRLKECDWVVEVVIEHLPIKLQLLEKITPFIKESAVLSSNTSGLSINAMADALPETLRRRFIVTHFFNPPRYMRLLEVVGCRDADPQVVSEMAEFLSCRLGKGIVHAKDTPNFIANRIGVYAIYKGIQHMMEMDLGIEEVDAIAGPATARPKSAAFRTADLVGNDTLVHVGNNSYELLPDDEEREVFKVPEFMQQMIEKNLLGNKTRGGFYKKTKDENGKRVILAYDWRTGEYQPARRPKFPSVEAVKQVDDPARRLREVVNGKDQGAEYAWRTLRDTLIYTVNRIPEIADDVVNIDNAMKWGFNWEIGPFEMLDAIGVPAFVARAKKDGVAVPESLEGIECFYRFNERGEREYFDFASRGYLVREIPAGQVDLEVIRRSGGVVEKNAGASLLDLGDGVFCLEFHSKMNSISGDILSLTQKAVKRAEREGVALVVGNEGPNFSVGANLMLLAVALAEGAFEDIDLMVRQFQKATMALKYAKVPTVVAPFGMTLGGGAEYTLHAAAVVAHAETYMGLVEIGVGLIPAGGGTKEMCLRAVELATRNGTDVTPFLFKHFQQIGMAKVAMGAMELFDMNYLRRGDSVTMDKSRQIADAKQKALALAANYRPPRPAQNIPAPGRSVAASIKSQLWNMRLGGFVTEYEEQLGGVIADVICGGDVPAGTPISEDYLLKLEREAFLKLCGQKKTAERIQHMLKKGKPLRN</sequence>
<reference evidence="7 8" key="1">
    <citation type="journal article" date="2018" name="Genome Announc.">
        <title>Genome Sequence of Geothermobacter sp. HR-1 Iron Reducer from the Loihi Seamount.</title>
        <authorList>
            <person name="Smith H."/>
            <person name="Abuyen K."/>
            <person name="Tremblay J."/>
            <person name="Savalia P."/>
            <person name="Perez-Rodriguez I."/>
            <person name="Emerson D."/>
            <person name="Tully B."/>
            <person name="Amend J."/>
        </authorList>
    </citation>
    <scope>NUCLEOTIDE SEQUENCE [LARGE SCALE GENOMIC DNA]</scope>
    <source>
        <strain evidence="7 8">HR-1</strain>
    </source>
</reference>
<keyword evidence="2" id="KW-0520">NAD</keyword>
<dbReference type="InterPro" id="IPR036291">
    <property type="entry name" value="NAD(P)-bd_dom_sf"/>
</dbReference>
<dbReference type="CDD" id="cd06558">
    <property type="entry name" value="crotonase-like"/>
    <property type="match status" value="1"/>
</dbReference>
<dbReference type="InterPro" id="IPR008927">
    <property type="entry name" value="6-PGluconate_DH-like_C_sf"/>
</dbReference>
<evidence type="ECO:0000259" key="6">
    <source>
        <dbReference type="Pfam" id="PF16113"/>
    </source>
</evidence>
<dbReference type="RefSeq" id="WP_103115926.1">
    <property type="nucleotide sequence ID" value="NZ_PPFX01000027.1"/>
</dbReference>
<comment type="catalytic activity">
    <reaction evidence="3">
        <text>a (3S)-3-hydroxyacyl-CoA + NAD(+) = a 3-oxoacyl-CoA + NADH + H(+)</text>
        <dbReference type="Rhea" id="RHEA:22432"/>
        <dbReference type="ChEBI" id="CHEBI:15378"/>
        <dbReference type="ChEBI" id="CHEBI:57318"/>
        <dbReference type="ChEBI" id="CHEBI:57540"/>
        <dbReference type="ChEBI" id="CHEBI:57945"/>
        <dbReference type="ChEBI" id="CHEBI:90726"/>
        <dbReference type="EC" id="1.1.1.35"/>
    </reaction>
</comment>
<dbReference type="Gene3D" id="1.10.1040.50">
    <property type="match status" value="1"/>
</dbReference>
<name>A0A2K2H8G5_9BACT</name>
<dbReference type="Pfam" id="PF02737">
    <property type="entry name" value="3HCDH_N"/>
    <property type="match status" value="1"/>
</dbReference>
<evidence type="ECO:0000259" key="5">
    <source>
        <dbReference type="Pfam" id="PF02737"/>
    </source>
</evidence>
<dbReference type="GO" id="GO:0006631">
    <property type="term" value="P:fatty acid metabolic process"/>
    <property type="evidence" value="ECO:0007669"/>
    <property type="project" value="InterPro"/>
</dbReference>
<dbReference type="Pfam" id="PF00725">
    <property type="entry name" value="3HCDH"/>
    <property type="match status" value="1"/>
</dbReference>
<dbReference type="GO" id="GO:0003857">
    <property type="term" value="F:(3S)-3-hydroxyacyl-CoA dehydrogenase (NAD+) activity"/>
    <property type="evidence" value="ECO:0007669"/>
    <property type="project" value="UniProtKB-EC"/>
</dbReference>
<dbReference type="InterPro" id="IPR006176">
    <property type="entry name" value="3-OHacyl-CoA_DH_NAD-bd"/>
</dbReference>
<dbReference type="PANTHER" id="PTHR48075:SF7">
    <property type="entry name" value="3-HYDROXYACYL-COA DEHYDROGENASE-RELATED"/>
    <property type="match status" value="1"/>
</dbReference>
<evidence type="ECO:0000256" key="3">
    <source>
        <dbReference type="ARBA" id="ARBA00049556"/>
    </source>
</evidence>
<feature type="domain" description="Enoyl-CoA hydratase/isomerase" evidence="6">
    <location>
        <begin position="493"/>
        <end position="624"/>
    </location>
</feature>
<protein>
    <submittedName>
        <fullName evidence="7">3-hydroxyacyl-CoA dehydrogenase</fullName>
    </submittedName>
</protein>
<evidence type="ECO:0000256" key="2">
    <source>
        <dbReference type="ARBA" id="ARBA00023027"/>
    </source>
</evidence>
<dbReference type="InterPro" id="IPR006108">
    <property type="entry name" value="3HC_DH_C"/>
</dbReference>
<dbReference type="GO" id="GO:0070403">
    <property type="term" value="F:NAD+ binding"/>
    <property type="evidence" value="ECO:0007669"/>
    <property type="project" value="InterPro"/>
</dbReference>
<evidence type="ECO:0000313" key="8">
    <source>
        <dbReference type="Proteomes" id="UP000236340"/>
    </source>
</evidence>
<dbReference type="EMBL" id="PPFX01000027">
    <property type="protein sequence ID" value="PNU19604.1"/>
    <property type="molecule type" value="Genomic_DNA"/>
</dbReference>
<evidence type="ECO:0000313" key="7">
    <source>
        <dbReference type="EMBL" id="PNU19604.1"/>
    </source>
</evidence>
<evidence type="ECO:0000256" key="1">
    <source>
        <dbReference type="ARBA" id="ARBA00023002"/>
    </source>
</evidence>
<dbReference type="Gene3D" id="3.40.50.720">
    <property type="entry name" value="NAD(P)-binding Rossmann-like Domain"/>
    <property type="match status" value="1"/>
</dbReference>
<gene>
    <name evidence="7" type="ORF">C2E25_11740</name>
</gene>
<accession>A0A2K2H8G5</accession>
<dbReference type="OrthoDB" id="5389341at2"/>
<dbReference type="SUPFAM" id="SSF51735">
    <property type="entry name" value="NAD(P)-binding Rossmann-fold domains"/>
    <property type="match status" value="1"/>
</dbReference>
<dbReference type="SUPFAM" id="SSF52096">
    <property type="entry name" value="ClpP/crotonase"/>
    <property type="match status" value="1"/>
</dbReference>
<feature type="domain" description="3-hydroxyacyl-CoA dehydrogenase C-terminal" evidence="4">
    <location>
        <begin position="207"/>
        <end position="306"/>
    </location>
</feature>